<organism evidence="2 3">
    <name type="scientific">Streptomyces clavifer</name>
    <dbReference type="NCBI Taxonomy" id="68188"/>
    <lineage>
        <taxon>Bacteria</taxon>
        <taxon>Bacillati</taxon>
        <taxon>Actinomycetota</taxon>
        <taxon>Actinomycetes</taxon>
        <taxon>Kitasatosporales</taxon>
        <taxon>Streptomycetaceae</taxon>
        <taxon>Streptomyces</taxon>
    </lineage>
</organism>
<name>A0ABS4VJ10_9ACTN</name>
<dbReference type="Pfam" id="PF14016">
    <property type="entry name" value="DUF4232"/>
    <property type="match status" value="1"/>
</dbReference>
<evidence type="ECO:0000259" key="1">
    <source>
        <dbReference type="Pfam" id="PF14016"/>
    </source>
</evidence>
<evidence type="ECO:0000313" key="3">
    <source>
        <dbReference type="Proteomes" id="UP001519311"/>
    </source>
</evidence>
<feature type="domain" description="DUF4232" evidence="1">
    <location>
        <begin position="12"/>
        <end position="127"/>
    </location>
</feature>
<sequence>MHGRKGDHGSRRADAGAGQIYYRLTFENTSEAPCTLRGFPGVSLIARDGGVIGAPAEREGATRAQTVIGPGKTAHVTLHTLNRGIDDSACWDPPDHLRVYPPGSAEAPTLRAPELRICGDRFTTTAVGG</sequence>
<comment type="caution">
    <text evidence="2">The sequence shown here is derived from an EMBL/GenBank/DDBJ whole genome shotgun (WGS) entry which is preliminary data.</text>
</comment>
<keyword evidence="3" id="KW-1185">Reference proteome</keyword>
<protein>
    <recommendedName>
        <fullName evidence="1">DUF4232 domain-containing protein</fullName>
    </recommendedName>
</protein>
<dbReference type="RefSeq" id="WP_245377941.1">
    <property type="nucleotide sequence ID" value="NZ_BMWJ01000007.1"/>
</dbReference>
<gene>
    <name evidence="2" type="ORF">JOF59_006404</name>
</gene>
<dbReference type="Proteomes" id="UP001519311">
    <property type="component" value="Unassembled WGS sequence"/>
</dbReference>
<dbReference type="InterPro" id="IPR025326">
    <property type="entry name" value="DUF4232"/>
</dbReference>
<evidence type="ECO:0000313" key="2">
    <source>
        <dbReference type="EMBL" id="MBP2363912.1"/>
    </source>
</evidence>
<accession>A0ABS4VJ10</accession>
<proteinExistence type="predicted"/>
<dbReference type="EMBL" id="JAGINS010000002">
    <property type="protein sequence ID" value="MBP2363912.1"/>
    <property type="molecule type" value="Genomic_DNA"/>
</dbReference>
<reference evidence="2 3" key="1">
    <citation type="submission" date="2021-03" db="EMBL/GenBank/DDBJ databases">
        <title>Sequencing the genomes of 1000 actinobacteria strains.</title>
        <authorList>
            <person name="Klenk H.-P."/>
        </authorList>
    </citation>
    <scope>NUCLEOTIDE SEQUENCE [LARGE SCALE GENOMIC DNA]</scope>
    <source>
        <strain evidence="2 3">DSM 40843</strain>
    </source>
</reference>